<proteinExistence type="predicted"/>
<dbReference type="AlphaFoldDB" id="A0A369K7P5"/>
<sequence>MQPSITTHTRLPIQALQFQFFDAMHYLEIAMMELQDFSDLHGEPGDDAFQPPQFCSLDNEDRLENLRLQRNLREADVYTAAAQLMRHSDFHTEDDTLLTPEVFPWRRHVPWRDRMRALRFVQRMVLEHAQATLLVLRHVGGEIHACRSDVNNL</sequence>
<keyword evidence="2" id="KW-1185">Reference proteome</keyword>
<evidence type="ECO:0000313" key="1">
    <source>
        <dbReference type="EMBL" id="RDB30631.1"/>
    </source>
</evidence>
<reference evidence="1" key="1">
    <citation type="submission" date="2018-04" db="EMBL/GenBank/DDBJ databases">
        <title>Whole genome sequencing of Hypsizygus marmoreus.</title>
        <authorList>
            <person name="Choi I.-G."/>
            <person name="Min B."/>
            <person name="Kim J.-G."/>
            <person name="Kim S."/>
            <person name="Oh Y.-L."/>
            <person name="Kong W.-S."/>
            <person name="Park H."/>
            <person name="Jeong J."/>
            <person name="Song E.-S."/>
        </authorList>
    </citation>
    <scope>NUCLEOTIDE SEQUENCE [LARGE SCALE GENOMIC DNA]</scope>
    <source>
        <strain evidence="1">51987-8</strain>
    </source>
</reference>
<accession>A0A369K7P5</accession>
<protein>
    <submittedName>
        <fullName evidence="1">Uncharacterized protein</fullName>
    </submittedName>
</protein>
<dbReference type="Proteomes" id="UP000076154">
    <property type="component" value="Unassembled WGS sequence"/>
</dbReference>
<organism evidence="1 2">
    <name type="scientific">Hypsizygus marmoreus</name>
    <name type="common">White beech mushroom</name>
    <name type="synonym">Agaricus marmoreus</name>
    <dbReference type="NCBI Taxonomy" id="39966"/>
    <lineage>
        <taxon>Eukaryota</taxon>
        <taxon>Fungi</taxon>
        <taxon>Dikarya</taxon>
        <taxon>Basidiomycota</taxon>
        <taxon>Agaricomycotina</taxon>
        <taxon>Agaricomycetes</taxon>
        <taxon>Agaricomycetidae</taxon>
        <taxon>Agaricales</taxon>
        <taxon>Tricholomatineae</taxon>
        <taxon>Lyophyllaceae</taxon>
        <taxon>Hypsizygus</taxon>
    </lineage>
</organism>
<dbReference type="EMBL" id="LUEZ02000004">
    <property type="protein sequence ID" value="RDB30631.1"/>
    <property type="molecule type" value="Genomic_DNA"/>
</dbReference>
<name>A0A369K7P5_HYPMA</name>
<comment type="caution">
    <text evidence="1">The sequence shown here is derived from an EMBL/GenBank/DDBJ whole genome shotgun (WGS) entry which is preliminary data.</text>
</comment>
<gene>
    <name evidence="1" type="ORF">Hypma_005811</name>
</gene>
<dbReference type="InParanoid" id="A0A369K7P5"/>
<evidence type="ECO:0000313" key="2">
    <source>
        <dbReference type="Proteomes" id="UP000076154"/>
    </source>
</evidence>